<dbReference type="GO" id="GO:0005096">
    <property type="term" value="F:GTPase activator activity"/>
    <property type="evidence" value="ECO:0007669"/>
    <property type="project" value="InterPro"/>
</dbReference>
<dbReference type="PRINTS" id="PR00405">
    <property type="entry name" value="REVINTRACTNG"/>
</dbReference>
<dbReference type="AlphaFoldDB" id="A0A3L6EDJ7"/>
<dbReference type="CDD" id="cd08838">
    <property type="entry name" value="ArfGap_AGFG"/>
    <property type="match status" value="1"/>
</dbReference>
<feature type="region of interest" description="Disordered" evidence="5">
    <location>
        <begin position="171"/>
        <end position="194"/>
    </location>
</feature>
<comment type="caution">
    <text evidence="7">The sequence shown here is derived from an EMBL/GenBank/DDBJ whole genome shotgun (WGS) entry which is preliminary data.</text>
</comment>
<dbReference type="InterPro" id="IPR038508">
    <property type="entry name" value="ArfGAP_dom_sf"/>
</dbReference>
<dbReference type="InterPro" id="IPR037278">
    <property type="entry name" value="ARFGAP/RecO"/>
</dbReference>
<feature type="compositionally biased region" description="Polar residues" evidence="5">
    <location>
        <begin position="137"/>
        <end position="149"/>
    </location>
</feature>
<keyword evidence="1" id="KW-0479">Metal-binding</keyword>
<dbReference type="PROSITE" id="PS50115">
    <property type="entry name" value="ARFGAP"/>
    <property type="match status" value="1"/>
</dbReference>
<accession>A0A3L6EDJ7</accession>
<dbReference type="SUPFAM" id="SSF57863">
    <property type="entry name" value="ArfGap/RecO-like zinc finger"/>
    <property type="match status" value="1"/>
</dbReference>
<protein>
    <submittedName>
        <fullName evidence="7">Putative ADP-ribosylation factor GTPase-activating protein AGD14</fullName>
    </submittedName>
</protein>
<dbReference type="EMBL" id="NCVQ01000007">
    <property type="protein sequence ID" value="PWZ19139.1"/>
    <property type="molecule type" value="Genomic_DNA"/>
</dbReference>
<evidence type="ECO:0000313" key="7">
    <source>
        <dbReference type="EMBL" id="PWZ19139.1"/>
    </source>
</evidence>
<dbReference type="PANTHER" id="PTHR46085">
    <property type="entry name" value="ARFGAP/RECO-RELATED"/>
    <property type="match status" value="1"/>
</dbReference>
<keyword evidence="2 4" id="KW-0863">Zinc-finger</keyword>
<feature type="compositionally biased region" description="Polar residues" evidence="5">
    <location>
        <begin position="311"/>
        <end position="324"/>
    </location>
</feature>
<feature type="region of interest" description="Disordered" evidence="5">
    <location>
        <begin position="308"/>
        <end position="328"/>
    </location>
</feature>
<dbReference type="ExpressionAtlas" id="A0A3L6EDJ7">
    <property type="expression patterns" value="baseline and differential"/>
</dbReference>
<evidence type="ECO:0000256" key="5">
    <source>
        <dbReference type="SAM" id="MobiDB-lite"/>
    </source>
</evidence>
<dbReference type="PANTHER" id="PTHR46085:SF19">
    <property type="entry name" value="ARF-GAP DOMAIN-CONTAINING PROTEIN"/>
    <property type="match status" value="1"/>
</dbReference>
<evidence type="ECO:0000256" key="4">
    <source>
        <dbReference type="PROSITE-ProRule" id="PRU00288"/>
    </source>
</evidence>
<feature type="region of interest" description="Disordered" evidence="5">
    <location>
        <begin position="248"/>
        <end position="286"/>
    </location>
</feature>
<gene>
    <name evidence="7" type="ORF">Zm00014a_015740</name>
</gene>
<feature type="domain" description="Arf-GAP" evidence="6">
    <location>
        <begin position="12"/>
        <end position="121"/>
    </location>
</feature>
<keyword evidence="3" id="KW-0862">Zinc</keyword>
<dbReference type="Pfam" id="PF01412">
    <property type="entry name" value="ArfGap"/>
    <property type="match status" value="1"/>
</dbReference>
<organism evidence="7">
    <name type="scientific">Zea mays</name>
    <name type="common">Maize</name>
    <dbReference type="NCBI Taxonomy" id="4577"/>
    <lineage>
        <taxon>Eukaryota</taxon>
        <taxon>Viridiplantae</taxon>
        <taxon>Streptophyta</taxon>
        <taxon>Embryophyta</taxon>
        <taxon>Tracheophyta</taxon>
        <taxon>Spermatophyta</taxon>
        <taxon>Magnoliopsida</taxon>
        <taxon>Liliopsida</taxon>
        <taxon>Poales</taxon>
        <taxon>Poaceae</taxon>
        <taxon>PACMAD clade</taxon>
        <taxon>Panicoideae</taxon>
        <taxon>Andropogonodae</taxon>
        <taxon>Andropogoneae</taxon>
        <taxon>Tripsacinae</taxon>
        <taxon>Zea</taxon>
    </lineage>
</organism>
<dbReference type="FunFam" id="1.10.220.150:FF:000005">
    <property type="entry name" value="Arf-GAP domain and FG repeat-containing protein 1"/>
    <property type="match status" value="1"/>
</dbReference>
<dbReference type="SMART" id="SM00105">
    <property type="entry name" value="ArfGap"/>
    <property type="match status" value="1"/>
</dbReference>
<dbReference type="InterPro" id="IPR001164">
    <property type="entry name" value="ArfGAP_dom"/>
</dbReference>
<feature type="compositionally biased region" description="Polar residues" evidence="5">
    <location>
        <begin position="175"/>
        <end position="194"/>
    </location>
</feature>
<dbReference type="Proteomes" id="UP000251960">
    <property type="component" value="Chromosome 6"/>
</dbReference>
<reference evidence="7" key="1">
    <citation type="journal article" date="2018" name="Nat. Genet.">
        <title>Extensive intraspecific gene order and gene structural variations between Mo17 and other maize genomes.</title>
        <authorList>
            <person name="Sun S."/>
            <person name="Zhou Y."/>
            <person name="Chen J."/>
            <person name="Shi J."/>
            <person name="Zhao H."/>
            <person name="Zhao H."/>
            <person name="Song W."/>
            <person name="Zhang M."/>
            <person name="Cui Y."/>
            <person name="Dong X."/>
            <person name="Liu H."/>
            <person name="Ma X."/>
            <person name="Jiao Y."/>
            <person name="Wang B."/>
            <person name="Wei X."/>
            <person name="Stein J.C."/>
            <person name="Glaubitz J.C."/>
            <person name="Lu F."/>
            <person name="Yu G."/>
            <person name="Liang C."/>
            <person name="Fengler K."/>
            <person name="Li B."/>
            <person name="Rafalski A."/>
            <person name="Schnable P.S."/>
            <person name="Ware D.H."/>
            <person name="Buckler E.S."/>
            <person name="Lai J."/>
        </authorList>
    </citation>
    <scope>NUCLEOTIDE SEQUENCE [LARGE SCALE GENOMIC DNA]</scope>
    <source>
        <tissue evidence="7">Seedling</tissue>
    </source>
</reference>
<dbReference type="GO" id="GO:0008270">
    <property type="term" value="F:zinc ion binding"/>
    <property type="evidence" value="ECO:0007669"/>
    <property type="project" value="UniProtKB-KW"/>
</dbReference>
<dbReference type="InterPro" id="IPR044820">
    <property type="entry name" value="AGD14-like"/>
</dbReference>
<dbReference type="Gene3D" id="1.10.220.150">
    <property type="entry name" value="Arf GTPase activating protein"/>
    <property type="match status" value="1"/>
</dbReference>
<evidence type="ECO:0000259" key="6">
    <source>
        <dbReference type="PROSITE" id="PS50115"/>
    </source>
</evidence>
<evidence type="ECO:0000256" key="1">
    <source>
        <dbReference type="ARBA" id="ARBA00022723"/>
    </source>
</evidence>
<evidence type="ECO:0000256" key="3">
    <source>
        <dbReference type="ARBA" id="ARBA00022833"/>
    </source>
</evidence>
<sequence>MGSGVKEDERNEKIIRGLLKLPGNRRCINCNSLGPQYVCTSFSTFICTNCSGIHREFSHRVKSVSMAKFTSQEVSALQEGGNERAKEIYFKHWDLQGPVIDSSDVHRLRNFIKNVYVERRYSDQRIGGHLAQAKIQGNQDSYGNSNADSSPGVLRSAVGTYEDNHNLKRTKESLSENQNNSNGHPVSSTVDQNNNSTIVREKVDLRSHLHPDDLLKTDGKSKNNHKVVIASASSAAQASKEINSNKVFLPIKLPDPPRSQKATSSSTSTEAQKPSSSRTDDPSPATLKDAKLYMSKNLIDFDSELEPPQGVAQTDIQKGSSPQTDVGWATFDDATSRKTTTMPSTSSKIFLEGPMLHIADLTSAPQIRFSNAKSLSFAPSNCGNQLNQQNFSPVNTTQYSNTLLNRATSAPVHSQGSNMIVTHNPAIVSASQQPAAEATSNRGKALPDGVGGCLNNLCSVLPLFFFLYAFVLKPGSFVGYFCNELSSSIFSLELAIKSQCKHATTQLAHPYPVNPVSLAGGPASAHASTRFPSLTSMQEALPNLGSTAVLSRAPVHQYMVQQHTVQVPNYTFPSGYEGTRGIAATASTYGLPPMDQRLAAQNLQVMNHGSLPRVGGNPFA</sequence>
<proteinExistence type="predicted"/>
<evidence type="ECO:0000256" key="2">
    <source>
        <dbReference type="ARBA" id="ARBA00022771"/>
    </source>
</evidence>
<feature type="region of interest" description="Disordered" evidence="5">
    <location>
        <begin position="137"/>
        <end position="156"/>
    </location>
</feature>
<name>A0A3L6EDJ7_MAIZE</name>
<feature type="compositionally biased region" description="Polar residues" evidence="5">
    <location>
        <begin position="260"/>
        <end position="277"/>
    </location>
</feature>